<reference evidence="2 3" key="1">
    <citation type="submission" date="2018-04" db="EMBL/GenBank/DDBJ databases">
        <title>Genome sequencing of Flavobacterium sp. HYN0059.</title>
        <authorList>
            <person name="Yi H."/>
            <person name="Baek C."/>
        </authorList>
    </citation>
    <scope>NUCLEOTIDE SEQUENCE [LARGE SCALE GENOMIC DNA]</scope>
    <source>
        <strain evidence="2 3">HYN0059</strain>
    </source>
</reference>
<sequence>MSIRNYKYIGEMTKTKLSPEEQVTAFITTSAHPLANVMQALREIILGTSPEISEHIKWNSPAFYYNGEMAPFDPKEYKRDIVVYNVRKPGEILLIFPTGAKVIDITGILDGKFADGRRMVTITSMGDFTAKKEALQNVIRHWLALIEKLKSYRRTISGKIDAGEQLVYDKLPAKARKALPVRNKSPKNPVLCLTNW</sequence>
<evidence type="ECO:0000259" key="1">
    <source>
        <dbReference type="Pfam" id="PF08818"/>
    </source>
</evidence>
<dbReference type="KEGG" id="falb:HYN59_10200"/>
<keyword evidence="3" id="KW-1185">Reference proteome</keyword>
<dbReference type="EMBL" id="CP029186">
    <property type="protein sequence ID" value="AWH85464.1"/>
    <property type="molecule type" value="Genomic_DNA"/>
</dbReference>
<proteinExistence type="predicted"/>
<feature type="domain" description="YdhG-like" evidence="1">
    <location>
        <begin position="37"/>
        <end position="143"/>
    </location>
</feature>
<name>A0A2S1QYL6_9FLAO</name>
<dbReference type="Proteomes" id="UP000244929">
    <property type="component" value="Chromosome"/>
</dbReference>
<dbReference type="InterPro" id="IPR014922">
    <property type="entry name" value="YdhG-like"/>
</dbReference>
<dbReference type="SUPFAM" id="SSF159888">
    <property type="entry name" value="YdhG-like"/>
    <property type="match status" value="1"/>
</dbReference>
<dbReference type="Gene3D" id="3.90.1150.200">
    <property type="match status" value="1"/>
</dbReference>
<evidence type="ECO:0000313" key="2">
    <source>
        <dbReference type="EMBL" id="AWH85464.1"/>
    </source>
</evidence>
<dbReference type="OrthoDB" id="9811812at2"/>
<organism evidence="2 3">
    <name type="scientific">Flavobacterium album</name>
    <dbReference type="NCBI Taxonomy" id="2175091"/>
    <lineage>
        <taxon>Bacteria</taxon>
        <taxon>Pseudomonadati</taxon>
        <taxon>Bacteroidota</taxon>
        <taxon>Flavobacteriia</taxon>
        <taxon>Flavobacteriales</taxon>
        <taxon>Flavobacteriaceae</taxon>
        <taxon>Flavobacterium</taxon>
    </lineage>
</organism>
<gene>
    <name evidence="2" type="ORF">HYN59_10200</name>
</gene>
<evidence type="ECO:0000313" key="3">
    <source>
        <dbReference type="Proteomes" id="UP000244929"/>
    </source>
</evidence>
<dbReference type="Pfam" id="PF08818">
    <property type="entry name" value="DUF1801"/>
    <property type="match status" value="1"/>
</dbReference>
<accession>A0A2S1QYL6</accession>
<protein>
    <recommendedName>
        <fullName evidence="1">YdhG-like domain-containing protein</fullName>
    </recommendedName>
</protein>
<dbReference type="AlphaFoldDB" id="A0A2S1QYL6"/>